<keyword evidence="2" id="KW-1133">Transmembrane helix</keyword>
<proteinExistence type="predicted"/>
<feature type="compositionally biased region" description="Polar residues" evidence="1">
    <location>
        <begin position="69"/>
        <end position="80"/>
    </location>
</feature>
<dbReference type="Proteomes" id="UP000175829">
    <property type="component" value="Unassembled WGS sequence"/>
</dbReference>
<dbReference type="EMBL" id="LJGV01000021">
    <property type="protein sequence ID" value="OEV01773.1"/>
    <property type="molecule type" value="Genomic_DNA"/>
</dbReference>
<dbReference type="RefSeq" id="WP_069990389.1">
    <property type="nucleotide sequence ID" value="NZ_LJGV01000021.1"/>
</dbReference>
<reference evidence="3 4" key="1">
    <citation type="journal article" date="2016" name="Front. Microbiol.">
        <title>Comparative Genomics Analysis of Streptomyces Species Reveals Their Adaptation to the Marine Environment and Their Diversity at the Genomic Level.</title>
        <authorList>
            <person name="Tian X."/>
            <person name="Zhang Z."/>
            <person name="Yang T."/>
            <person name="Chen M."/>
            <person name="Li J."/>
            <person name="Chen F."/>
            <person name="Yang J."/>
            <person name="Li W."/>
            <person name="Zhang B."/>
            <person name="Zhang Z."/>
            <person name="Wu J."/>
            <person name="Zhang C."/>
            <person name="Long L."/>
            <person name="Xiao J."/>
        </authorList>
    </citation>
    <scope>NUCLEOTIDE SEQUENCE [LARGE SCALE GENOMIC DNA]</scope>
    <source>
        <strain evidence="3 4">SCSIO M10379</strain>
    </source>
</reference>
<sequence length="90" mass="9372">MSTDNARTRTIALSHQPSAARGSAVREAVMSRLHVPDPLETALSWVWALGTAAGLAMVGLLAHTEYSSPQVPLAQPTLSTEDPPAADGPV</sequence>
<evidence type="ECO:0000256" key="1">
    <source>
        <dbReference type="SAM" id="MobiDB-lite"/>
    </source>
</evidence>
<keyword evidence="2" id="KW-0472">Membrane</keyword>
<evidence type="ECO:0000313" key="3">
    <source>
        <dbReference type="EMBL" id="OEV01773.1"/>
    </source>
</evidence>
<dbReference type="AlphaFoldDB" id="A0A1E7KCV6"/>
<organism evidence="3 4">
    <name type="scientific">Streptomyces qinglanensis</name>
    <dbReference type="NCBI Taxonomy" id="943816"/>
    <lineage>
        <taxon>Bacteria</taxon>
        <taxon>Bacillati</taxon>
        <taxon>Actinomycetota</taxon>
        <taxon>Actinomycetes</taxon>
        <taxon>Kitasatosporales</taxon>
        <taxon>Streptomycetaceae</taxon>
        <taxon>Streptomyces</taxon>
    </lineage>
</organism>
<dbReference type="PATRIC" id="fig|943816.4.peg.5101"/>
<keyword evidence="2" id="KW-0812">Transmembrane</keyword>
<comment type="caution">
    <text evidence="3">The sequence shown here is derived from an EMBL/GenBank/DDBJ whole genome shotgun (WGS) entry which is preliminary data.</text>
</comment>
<gene>
    <name evidence="3" type="ORF">AN217_00175</name>
</gene>
<feature type="transmembrane region" description="Helical" evidence="2">
    <location>
        <begin position="42"/>
        <end position="62"/>
    </location>
</feature>
<evidence type="ECO:0000256" key="2">
    <source>
        <dbReference type="SAM" id="Phobius"/>
    </source>
</evidence>
<evidence type="ECO:0000313" key="4">
    <source>
        <dbReference type="Proteomes" id="UP000175829"/>
    </source>
</evidence>
<protein>
    <submittedName>
        <fullName evidence="3">Uncharacterized protein</fullName>
    </submittedName>
</protein>
<feature type="region of interest" description="Disordered" evidence="1">
    <location>
        <begin position="69"/>
        <end position="90"/>
    </location>
</feature>
<accession>A0A1E7KCV6</accession>
<name>A0A1E7KCV6_9ACTN</name>